<dbReference type="OrthoDB" id="63891at2759"/>
<feature type="compositionally biased region" description="Basic residues" evidence="1">
    <location>
        <begin position="1039"/>
        <end position="1050"/>
    </location>
</feature>
<accession>A0A8T0D4T3</accession>
<gene>
    <name evidence="2" type="ORF">P879_08362</name>
</gene>
<feature type="compositionally biased region" description="Basic and acidic residues" evidence="1">
    <location>
        <begin position="1357"/>
        <end position="1370"/>
    </location>
</feature>
<feature type="region of interest" description="Disordered" evidence="1">
    <location>
        <begin position="1326"/>
        <end position="1373"/>
    </location>
</feature>
<dbReference type="Proteomes" id="UP000699462">
    <property type="component" value="Unassembled WGS sequence"/>
</dbReference>
<dbReference type="InterPro" id="IPR016024">
    <property type="entry name" value="ARM-type_fold"/>
</dbReference>
<feature type="compositionally biased region" description="Polar residues" evidence="1">
    <location>
        <begin position="1273"/>
        <end position="1298"/>
    </location>
</feature>
<feature type="region of interest" description="Disordered" evidence="1">
    <location>
        <begin position="832"/>
        <end position="1070"/>
    </location>
</feature>
<sequence>MTTFDIHGGIERTFAVDQTNKINGSAKTRPCKAANCVFSYFLNFRNSDLESRLFALNKVETALNTILTDFSRLGKPHCRCNCLETGFENFLRALIGCISAENFLLRRTGTQCLRLQCRLIILENANGIHLTDFVSSLIKYGLSQNVPYNVKLSLCTALPQIFDSDLFELYKPCAQALNFEPLFRTLLSSFINTSGSKSPFKYAFVSLLKVLGANVFDPIRDSWEKENLSGIFPTSYLQLAHRWTNCLFLSRKYTAESFTAMCESDKNVFPEFAEDYSKTDVLYSPIQVWNQDGTDPIPYSDISPLLSRKAYNNLFGIQKSKPTNGRVNCNNLNSYLAVEELRDTLVSHLSSPVGWNTLFNGVSKDTSCDISSRAISPERLLKSKSLITLLKLLDYLMADANFNVIVCCLDIATMLVEPFVSKTYWRNEPVYCVAEDAEYAFPVCHCLAVHFFDMLRAALGDNKLVVRVAGTKLFHTISRLPRGAMLLVEKFIGPILLHAIEVESNFLRKYSEQSSRQSQVASCNRLCQEAVDHLTSILLTLPSSEFDFTILCEIAVVNGLSNRRPSVRVATLDCIAVIAHILGPGNLGPLLDAVSQADRRLVNTPVQTSADHSFDNFSSVAQHYEPRRSGDLWEVVQNRLARRQLPQLDSHCRVVRGFPISNPSAVGLFGPTRAIGSIGDREYVSNSKSVISPGSIILTDLESSILAPNANPNMSSSLSGKPSLKGLRRRPSAGLSHTSNRLPWHPQQQISRNSNSPTTASSSGVSSATSTRGIEANAQSGIQHTAIIDEQCMFSPVVTAHSSDAQSVGSKQGWPLARGRRLSRTCIQSGDTVAAGTQSMPSSGRISPISITPSPVSADRTYQGTRGSRGIPIPVPSGNRASASRRKPLLAPLRRKTGTPSEQSIPWSLSDPSVVPAAFPPTSVPNCSPPLLPTRATIGRSRQQSGLAIKASTVESNRRTSDETATESSSRKITEHSPRKEDDPSSIGRDNVAADHYHDDYEDDEDSDVEEDILDDDDDDEQDEEVNDETDSTDTERKKSSRSTSRKCRKASSNWTGGNKQRAGSSNRSVVCRSIDSEMSEVSSIRSAASHRRAMRLFEEAERRRRVEDSHTPSAGGDLREPLHVSVTESNCPVPVLTPAVAPALPIHRTVIGKVSVKRRGTLTNQLKPMDAQNPLSNNSASDLKPAGSTPNAPSESSAGGLSPTPLPAKYSPYTGASFRENPDYAGLVIGRATGNTGISTTSQSVQLSSTPDLHRLSQAHQPSERRPLKGQHNINSGLWSNSSNTSPQTDSSNPVSVSTTPMAIVAASSASAINVVGRGLFDSPPAAASLPGSKLSTVADPFSRVGRNSPAGTRPSDPHGSEPVDRMTDDMPMQPSVTHFGPAPTEIDASVLQEIVVACSTDDPDSRVSDNFRQRVLQKKTKELQKLRRSANGNSTRSDALTEDDQHSAESPHDVAGFVDSAPTNSTWPSTGSDVGSLVKSARFPASSRDITESSNRKSTLPPRHGTHRPNMPDKLCRSQRAGSQTNISSGRSSSPSFQRVQSTEYVFFYIL</sequence>
<proteinExistence type="predicted"/>
<dbReference type="SUPFAM" id="SSF48371">
    <property type="entry name" value="ARM repeat"/>
    <property type="match status" value="1"/>
</dbReference>
<feature type="compositionally biased region" description="Basic residues" evidence="1">
    <location>
        <begin position="883"/>
        <end position="897"/>
    </location>
</feature>
<feature type="compositionally biased region" description="Low complexity" evidence="1">
    <location>
        <begin position="715"/>
        <end position="725"/>
    </location>
</feature>
<feature type="compositionally biased region" description="Polar residues" evidence="1">
    <location>
        <begin position="735"/>
        <end position="750"/>
    </location>
</feature>
<feature type="compositionally biased region" description="Polar residues" evidence="1">
    <location>
        <begin position="898"/>
        <end position="911"/>
    </location>
</feature>
<evidence type="ECO:0000313" key="2">
    <source>
        <dbReference type="EMBL" id="KAF8561641.1"/>
    </source>
</evidence>
<feature type="compositionally biased region" description="Pro residues" evidence="1">
    <location>
        <begin position="918"/>
        <end position="932"/>
    </location>
</feature>
<feature type="compositionally biased region" description="Polar residues" evidence="1">
    <location>
        <begin position="1054"/>
        <end position="1069"/>
    </location>
</feature>
<organism evidence="2 3">
    <name type="scientific">Paragonimus westermani</name>
    <dbReference type="NCBI Taxonomy" id="34504"/>
    <lineage>
        <taxon>Eukaryota</taxon>
        <taxon>Metazoa</taxon>
        <taxon>Spiralia</taxon>
        <taxon>Lophotrochozoa</taxon>
        <taxon>Platyhelminthes</taxon>
        <taxon>Trematoda</taxon>
        <taxon>Digenea</taxon>
        <taxon>Plagiorchiida</taxon>
        <taxon>Troglotremata</taxon>
        <taxon>Troglotrematidae</taxon>
        <taxon>Paragonimus</taxon>
    </lineage>
</organism>
<feature type="compositionally biased region" description="Low complexity" evidence="1">
    <location>
        <begin position="839"/>
        <end position="857"/>
    </location>
</feature>
<feature type="compositionally biased region" description="Low complexity" evidence="1">
    <location>
        <begin position="751"/>
        <end position="772"/>
    </location>
</feature>
<feature type="compositionally biased region" description="Basic and acidic residues" evidence="1">
    <location>
        <begin position="1445"/>
        <end position="1454"/>
    </location>
</feature>
<protein>
    <submittedName>
        <fullName evidence="2">Uncharacterized protein</fullName>
    </submittedName>
</protein>
<feature type="compositionally biased region" description="Polar residues" evidence="1">
    <location>
        <begin position="1463"/>
        <end position="1475"/>
    </location>
</feature>
<dbReference type="Gene3D" id="1.25.10.10">
    <property type="entry name" value="Leucine-rich Repeat Variant"/>
    <property type="match status" value="1"/>
</dbReference>
<reference evidence="2 3" key="1">
    <citation type="submission" date="2019-07" db="EMBL/GenBank/DDBJ databases">
        <title>Annotation for the trematode Paragonimus westermani.</title>
        <authorList>
            <person name="Choi Y.-J."/>
        </authorList>
    </citation>
    <scope>NUCLEOTIDE SEQUENCE [LARGE SCALE GENOMIC DNA]</scope>
    <source>
        <strain evidence="2">180907_Pwestermani</strain>
    </source>
</reference>
<evidence type="ECO:0000256" key="1">
    <source>
        <dbReference type="SAM" id="MobiDB-lite"/>
    </source>
</evidence>
<evidence type="ECO:0000313" key="3">
    <source>
        <dbReference type="Proteomes" id="UP000699462"/>
    </source>
</evidence>
<feature type="region of interest" description="Disordered" evidence="1">
    <location>
        <begin position="1256"/>
        <end position="1298"/>
    </location>
</feature>
<dbReference type="EMBL" id="JTDF01021593">
    <property type="protein sequence ID" value="KAF8561641.1"/>
    <property type="molecule type" value="Genomic_DNA"/>
</dbReference>
<feature type="region of interest" description="Disordered" evidence="1">
    <location>
        <begin position="709"/>
        <end position="772"/>
    </location>
</feature>
<feature type="compositionally biased region" description="Polar residues" evidence="1">
    <location>
        <begin position="1189"/>
        <end position="1200"/>
    </location>
</feature>
<comment type="caution">
    <text evidence="2">The sequence shown here is derived from an EMBL/GenBank/DDBJ whole genome shotgun (WGS) entry which is preliminary data.</text>
</comment>
<feature type="region of interest" description="Disordered" evidence="1">
    <location>
        <begin position="1422"/>
        <end position="1538"/>
    </location>
</feature>
<feature type="compositionally biased region" description="Basic and acidic residues" evidence="1">
    <location>
        <begin position="969"/>
        <end position="983"/>
    </location>
</feature>
<feature type="compositionally biased region" description="Acidic residues" evidence="1">
    <location>
        <begin position="1000"/>
        <end position="1033"/>
    </location>
</feature>
<dbReference type="InterPro" id="IPR011989">
    <property type="entry name" value="ARM-like"/>
</dbReference>
<name>A0A8T0D4T3_9TREM</name>
<keyword evidence="3" id="KW-1185">Reference proteome</keyword>
<feature type="region of interest" description="Disordered" evidence="1">
    <location>
        <begin position="1164"/>
        <end position="1207"/>
    </location>
</feature>